<accession>A0A0D3CPB7</accession>
<evidence type="ECO:0000313" key="8">
    <source>
        <dbReference type="Proteomes" id="UP000032141"/>
    </source>
</evidence>
<name>A0A0D3CPB7_BRAOL</name>
<dbReference type="InterPro" id="IPR006912">
    <property type="entry name" value="Harbinger_derived_prot"/>
</dbReference>
<protein>
    <recommendedName>
        <fullName evidence="6">GRF-type domain-containing protein</fullName>
    </recommendedName>
</protein>
<keyword evidence="2 4" id="KW-0863">Zinc-finger</keyword>
<dbReference type="PANTHER" id="PTHR47150">
    <property type="entry name" value="OS12G0169200 PROTEIN"/>
    <property type="match status" value="1"/>
</dbReference>
<feature type="region of interest" description="Disordered" evidence="5">
    <location>
        <begin position="170"/>
        <end position="216"/>
    </location>
</feature>
<keyword evidence="1" id="KW-0479">Metal-binding</keyword>
<feature type="region of interest" description="Disordered" evidence="5">
    <location>
        <begin position="45"/>
        <end position="69"/>
    </location>
</feature>
<dbReference type="Gramene" id="Bo6g015760.1">
    <property type="protein sequence ID" value="Bo6g015760.1"/>
    <property type="gene ID" value="Bo6g015760"/>
</dbReference>
<evidence type="ECO:0000256" key="4">
    <source>
        <dbReference type="PROSITE-ProRule" id="PRU01343"/>
    </source>
</evidence>
<evidence type="ECO:0000256" key="2">
    <source>
        <dbReference type="ARBA" id="ARBA00022771"/>
    </source>
</evidence>
<dbReference type="Proteomes" id="UP000032141">
    <property type="component" value="Chromosome C6"/>
</dbReference>
<feature type="domain" description="GRF-type" evidence="6">
    <location>
        <begin position="327"/>
        <end position="368"/>
    </location>
</feature>
<feature type="compositionally biased region" description="Low complexity" evidence="5">
    <location>
        <begin position="51"/>
        <end position="63"/>
    </location>
</feature>
<evidence type="ECO:0000256" key="3">
    <source>
        <dbReference type="ARBA" id="ARBA00022833"/>
    </source>
</evidence>
<sequence length="722" mass="82125">MNSRYPYSQSSRYIGLLNSQHETVIQENFPYGSFHSSVNHGASEIPPFSSQQPDVPTQPVVTPVERRERKKWTPADDEVLISAWLNTSKDVVVGNDQNARTLWERVVEYYKASPHAREGAAERQISSGQNDTDALKLAHQIFYSDHNMKFYLEHAWCVLRHEQKWLCLNTPKPTGSSKRKTGASGSQTSSTNVGDQAEIRPEGIKDAKDKRNNGQGKSMAEYTTIWEMKQEDMAMKEKLSKLAILDTLLAKNEPLSEAEEVVKLNMGLDYIYSQPSESEEYGGNTADSGYSETEYLIRQDQAEIDTQRAPVQCPPQPEVEFGFPQTCYCGARPLIATSQSRNDLGRRYYTCANVDDGECHVWKWWDVAVMEEMRARDTHTLQLAEKVDYLAGLSDYVTHLNQVKHLHYETEQKLVRLDKIVSELATKKSTCTYGFGFQYFVGVIFIVLVAIEVEYFQPTEDAVDRSSLSPLQKCTAAIRQLAYGGGADMVDEYVRLGETTAHQCLHNFTAGIIHLFGDEYLRSPTPEDLERLLHIGEYRGFPGMVGSIDCTMNDLNILDRSPVFDDIINEKAPEVNFYVNGTEYHMAYYLTDGEKNSLFAKTPESVRKDVERAFGVLQARFAVVKNLSKLWDKDKIANIMKASIILHKMIVEDERESFTQYDDFEFQQGEKVGAPFSVNLATDFGNTIDRRTRVRNRQALQQLKNDLIENIWAKFGHLPNNI</sequence>
<feature type="compositionally biased region" description="Polar residues" evidence="5">
    <location>
        <begin position="183"/>
        <end position="194"/>
    </location>
</feature>
<proteinExistence type="predicted"/>
<evidence type="ECO:0000256" key="1">
    <source>
        <dbReference type="ARBA" id="ARBA00022723"/>
    </source>
</evidence>
<dbReference type="PROSITE" id="PS51999">
    <property type="entry name" value="ZF_GRF"/>
    <property type="match status" value="1"/>
</dbReference>
<feature type="compositionally biased region" description="Basic and acidic residues" evidence="5">
    <location>
        <begin position="197"/>
        <end position="212"/>
    </location>
</feature>
<keyword evidence="8" id="KW-1185">Reference proteome</keyword>
<dbReference type="PANTHER" id="PTHR47150:SF5">
    <property type="entry name" value="OS07G0546750 PROTEIN"/>
    <property type="match status" value="1"/>
</dbReference>
<dbReference type="STRING" id="109376.A0A0D3CPB7"/>
<dbReference type="Pfam" id="PF04827">
    <property type="entry name" value="Plant_tran"/>
    <property type="match status" value="1"/>
</dbReference>
<dbReference type="AlphaFoldDB" id="A0A0D3CPB7"/>
<organism evidence="7 8">
    <name type="scientific">Brassica oleracea var. oleracea</name>
    <dbReference type="NCBI Taxonomy" id="109376"/>
    <lineage>
        <taxon>Eukaryota</taxon>
        <taxon>Viridiplantae</taxon>
        <taxon>Streptophyta</taxon>
        <taxon>Embryophyta</taxon>
        <taxon>Tracheophyta</taxon>
        <taxon>Spermatophyta</taxon>
        <taxon>Magnoliopsida</taxon>
        <taxon>eudicotyledons</taxon>
        <taxon>Gunneridae</taxon>
        <taxon>Pentapetalae</taxon>
        <taxon>rosids</taxon>
        <taxon>malvids</taxon>
        <taxon>Brassicales</taxon>
        <taxon>Brassicaceae</taxon>
        <taxon>Brassiceae</taxon>
        <taxon>Brassica</taxon>
    </lineage>
</organism>
<evidence type="ECO:0000259" key="6">
    <source>
        <dbReference type="PROSITE" id="PS51999"/>
    </source>
</evidence>
<dbReference type="HOGENOM" id="CLU_012390_5_4_1"/>
<evidence type="ECO:0000256" key="5">
    <source>
        <dbReference type="SAM" id="MobiDB-lite"/>
    </source>
</evidence>
<dbReference type="GO" id="GO:0008270">
    <property type="term" value="F:zinc ion binding"/>
    <property type="evidence" value="ECO:0007669"/>
    <property type="project" value="UniProtKB-KW"/>
</dbReference>
<keyword evidence="3" id="KW-0862">Zinc</keyword>
<reference evidence="7" key="2">
    <citation type="submission" date="2015-03" db="UniProtKB">
        <authorList>
            <consortium name="EnsemblPlants"/>
        </authorList>
    </citation>
    <scope>IDENTIFICATION</scope>
</reference>
<reference evidence="7 8" key="1">
    <citation type="journal article" date="2014" name="Genome Biol.">
        <title>Transcriptome and methylome profiling reveals relics of genome dominance in the mesopolyploid Brassica oleracea.</title>
        <authorList>
            <person name="Parkin I.A."/>
            <person name="Koh C."/>
            <person name="Tang H."/>
            <person name="Robinson S.J."/>
            <person name="Kagale S."/>
            <person name="Clarke W.E."/>
            <person name="Town C.D."/>
            <person name="Nixon J."/>
            <person name="Krishnakumar V."/>
            <person name="Bidwell S.L."/>
            <person name="Denoeud F."/>
            <person name="Belcram H."/>
            <person name="Links M.G."/>
            <person name="Just J."/>
            <person name="Clarke C."/>
            <person name="Bender T."/>
            <person name="Huebert T."/>
            <person name="Mason A.S."/>
            <person name="Pires J.C."/>
            <person name="Barker G."/>
            <person name="Moore J."/>
            <person name="Walley P.G."/>
            <person name="Manoli S."/>
            <person name="Batley J."/>
            <person name="Edwards D."/>
            <person name="Nelson M.N."/>
            <person name="Wang X."/>
            <person name="Paterson A.H."/>
            <person name="King G."/>
            <person name="Bancroft I."/>
            <person name="Chalhoub B."/>
            <person name="Sharpe A.G."/>
        </authorList>
    </citation>
    <scope>NUCLEOTIDE SEQUENCE</scope>
    <source>
        <strain evidence="7 8">cv. TO1000</strain>
    </source>
</reference>
<dbReference type="InterPro" id="IPR010666">
    <property type="entry name" value="Znf_GRF"/>
</dbReference>
<dbReference type="EnsemblPlants" id="Bo6g015760.1">
    <property type="protein sequence ID" value="Bo6g015760.1"/>
    <property type="gene ID" value="Bo6g015760"/>
</dbReference>
<evidence type="ECO:0000313" key="7">
    <source>
        <dbReference type="EnsemblPlants" id="Bo6g015760.1"/>
    </source>
</evidence>